<keyword evidence="3" id="KW-1185">Reference proteome</keyword>
<keyword evidence="1" id="KW-0732">Signal</keyword>
<dbReference type="EMBL" id="OC864569">
    <property type="protein sequence ID" value="CAD7631800.1"/>
    <property type="molecule type" value="Genomic_DNA"/>
</dbReference>
<feature type="chain" id="PRO_5036211721" evidence="1">
    <location>
        <begin position="20"/>
        <end position="125"/>
    </location>
</feature>
<feature type="signal peptide" evidence="1">
    <location>
        <begin position="1"/>
        <end position="19"/>
    </location>
</feature>
<dbReference type="AlphaFoldDB" id="A0A7R9Q500"/>
<gene>
    <name evidence="2" type="ORF">OSB1V03_LOCUS12209</name>
</gene>
<organism evidence="2">
    <name type="scientific">Medioppia subpectinata</name>
    <dbReference type="NCBI Taxonomy" id="1979941"/>
    <lineage>
        <taxon>Eukaryota</taxon>
        <taxon>Metazoa</taxon>
        <taxon>Ecdysozoa</taxon>
        <taxon>Arthropoda</taxon>
        <taxon>Chelicerata</taxon>
        <taxon>Arachnida</taxon>
        <taxon>Acari</taxon>
        <taxon>Acariformes</taxon>
        <taxon>Sarcoptiformes</taxon>
        <taxon>Oribatida</taxon>
        <taxon>Brachypylina</taxon>
        <taxon>Oppioidea</taxon>
        <taxon>Oppiidae</taxon>
        <taxon>Medioppia</taxon>
    </lineage>
</organism>
<dbReference type="OrthoDB" id="6522499at2759"/>
<sequence>MSKLVIIAVIVVICGVVWADFEPENRPNMRRLAPVICGSKVSDSQKKIIENCAKLLPSSVRNGYKSCVKDVLKVSKMTKPGLCYRIQPGGEKAQAAAKKLPPGTDIAAMRKQIGDEYEACMLKLL</sequence>
<protein>
    <submittedName>
        <fullName evidence="2">Uncharacterized protein</fullName>
    </submittedName>
</protein>
<accession>A0A7R9Q500</accession>
<evidence type="ECO:0000256" key="1">
    <source>
        <dbReference type="SAM" id="SignalP"/>
    </source>
</evidence>
<evidence type="ECO:0000313" key="3">
    <source>
        <dbReference type="Proteomes" id="UP000759131"/>
    </source>
</evidence>
<dbReference type="Proteomes" id="UP000759131">
    <property type="component" value="Unassembled WGS sequence"/>
</dbReference>
<evidence type="ECO:0000313" key="2">
    <source>
        <dbReference type="EMBL" id="CAD7631800.1"/>
    </source>
</evidence>
<reference evidence="2" key="1">
    <citation type="submission" date="2020-11" db="EMBL/GenBank/DDBJ databases">
        <authorList>
            <person name="Tran Van P."/>
        </authorList>
    </citation>
    <scope>NUCLEOTIDE SEQUENCE</scope>
</reference>
<name>A0A7R9Q500_9ACAR</name>
<proteinExistence type="predicted"/>
<dbReference type="EMBL" id="CAJPIZ010009994">
    <property type="protein sequence ID" value="CAG2112230.1"/>
    <property type="molecule type" value="Genomic_DNA"/>
</dbReference>